<dbReference type="Gene3D" id="1.20.120.1080">
    <property type="match status" value="1"/>
</dbReference>
<dbReference type="CDD" id="cd17917">
    <property type="entry name" value="DEXHc_RHA-like"/>
    <property type="match status" value="1"/>
</dbReference>
<dbReference type="InterPro" id="IPR011545">
    <property type="entry name" value="DEAD/DEAH_box_helicase_dom"/>
</dbReference>
<accession>A0A9P6GD29</accession>
<dbReference type="PANTHER" id="PTHR18934">
    <property type="entry name" value="ATP-DEPENDENT RNA HELICASE"/>
    <property type="match status" value="1"/>
</dbReference>
<keyword evidence="3" id="KW-0547">Nucleotide-binding</keyword>
<dbReference type="InterPro" id="IPR001650">
    <property type="entry name" value="Helicase_C-like"/>
</dbReference>
<dbReference type="SMART" id="SM00847">
    <property type="entry name" value="HA2"/>
    <property type="match status" value="1"/>
</dbReference>
<evidence type="ECO:0000256" key="8">
    <source>
        <dbReference type="ARBA" id="ARBA00047984"/>
    </source>
</evidence>
<dbReference type="AlphaFoldDB" id="A0A9P6GD29"/>
<dbReference type="Pfam" id="PF04408">
    <property type="entry name" value="WHD_HA2"/>
    <property type="match status" value="1"/>
</dbReference>
<evidence type="ECO:0000256" key="5">
    <source>
        <dbReference type="ARBA" id="ARBA00022806"/>
    </source>
</evidence>
<dbReference type="EMBL" id="WJXW01000009">
    <property type="protein sequence ID" value="KAF9732883.1"/>
    <property type="molecule type" value="Genomic_DNA"/>
</dbReference>
<evidence type="ECO:0000256" key="3">
    <source>
        <dbReference type="ARBA" id="ARBA00022741"/>
    </source>
</evidence>
<keyword evidence="5 12" id="KW-0347">Helicase</keyword>
<feature type="domain" description="Helicase ATP-binding" evidence="10">
    <location>
        <begin position="197"/>
        <end position="363"/>
    </location>
</feature>
<evidence type="ECO:0000256" key="6">
    <source>
        <dbReference type="ARBA" id="ARBA00022840"/>
    </source>
</evidence>
<evidence type="ECO:0000256" key="4">
    <source>
        <dbReference type="ARBA" id="ARBA00022801"/>
    </source>
</evidence>
<comment type="caution">
    <text evidence="12">The sequence shown here is derived from an EMBL/GenBank/DDBJ whole genome shotgun (WGS) entry which is preliminary data.</text>
</comment>
<dbReference type="SMART" id="SM00490">
    <property type="entry name" value="HELICc"/>
    <property type="match status" value="1"/>
</dbReference>
<dbReference type="GO" id="GO:0071013">
    <property type="term" value="C:catalytic step 2 spliceosome"/>
    <property type="evidence" value="ECO:0007669"/>
    <property type="project" value="TreeGrafter"/>
</dbReference>
<keyword evidence="2" id="KW-0507">mRNA processing</keyword>
<evidence type="ECO:0000313" key="12">
    <source>
        <dbReference type="EMBL" id="KAF9732883.1"/>
    </source>
</evidence>
<keyword evidence="4" id="KW-0378">Hydrolase</keyword>
<evidence type="ECO:0000259" key="11">
    <source>
        <dbReference type="PROSITE" id="PS51194"/>
    </source>
</evidence>
<organism evidence="12 13">
    <name type="scientific">Paraphaeosphaeria minitans</name>
    <dbReference type="NCBI Taxonomy" id="565426"/>
    <lineage>
        <taxon>Eukaryota</taxon>
        <taxon>Fungi</taxon>
        <taxon>Dikarya</taxon>
        <taxon>Ascomycota</taxon>
        <taxon>Pezizomycotina</taxon>
        <taxon>Dothideomycetes</taxon>
        <taxon>Pleosporomycetidae</taxon>
        <taxon>Pleosporales</taxon>
        <taxon>Massarineae</taxon>
        <taxon>Didymosphaeriaceae</taxon>
        <taxon>Paraphaeosphaeria</taxon>
    </lineage>
</organism>
<dbReference type="GO" id="GO:0016787">
    <property type="term" value="F:hydrolase activity"/>
    <property type="evidence" value="ECO:0007669"/>
    <property type="project" value="UniProtKB-KW"/>
</dbReference>
<evidence type="ECO:0000313" key="13">
    <source>
        <dbReference type="Proteomes" id="UP000756921"/>
    </source>
</evidence>
<dbReference type="CDD" id="cd18791">
    <property type="entry name" value="SF2_C_RHA"/>
    <property type="match status" value="1"/>
</dbReference>
<dbReference type="InterPro" id="IPR014001">
    <property type="entry name" value="Helicase_ATP-bd"/>
</dbReference>
<evidence type="ECO:0000256" key="9">
    <source>
        <dbReference type="SAM" id="Coils"/>
    </source>
</evidence>
<keyword evidence="6" id="KW-0067">ATP-binding</keyword>
<comment type="catalytic activity">
    <reaction evidence="8">
        <text>ATP + H2O = ADP + phosphate + H(+)</text>
        <dbReference type="Rhea" id="RHEA:13065"/>
        <dbReference type="ChEBI" id="CHEBI:15377"/>
        <dbReference type="ChEBI" id="CHEBI:15378"/>
        <dbReference type="ChEBI" id="CHEBI:30616"/>
        <dbReference type="ChEBI" id="CHEBI:43474"/>
        <dbReference type="ChEBI" id="CHEBI:456216"/>
        <dbReference type="EC" id="3.6.4.13"/>
    </reaction>
</comment>
<protein>
    <recommendedName>
        <fullName evidence="1">RNA helicase</fullName>
        <ecNumber evidence="1">3.6.4.13</ecNumber>
    </recommendedName>
</protein>
<dbReference type="SMART" id="SM00487">
    <property type="entry name" value="DEXDc"/>
    <property type="match status" value="1"/>
</dbReference>
<dbReference type="FunFam" id="3.40.50.300:FF:000615">
    <property type="entry name" value="pre-mRNA-splicing factor ATP-dependent RNA helicase DEAH7"/>
    <property type="match status" value="1"/>
</dbReference>
<evidence type="ECO:0000256" key="2">
    <source>
        <dbReference type="ARBA" id="ARBA00022664"/>
    </source>
</evidence>
<dbReference type="OrthoDB" id="10253254at2759"/>
<feature type="domain" description="Helicase C-terminal" evidence="11">
    <location>
        <begin position="388"/>
        <end position="561"/>
    </location>
</feature>
<dbReference type="Pfam" id="PF00271">
    <property type="entry name" value="Helicase_C"/>
    <property type="match status" value="1"/>
</dbReference>
<keyword evidence="13" id="KW-1185">Reference proteome</keyword>
<dbReference type="GO" id="GO:0003723">
    <property type="term" value="F:RNA binding"/>
    <property type="evidence" value="ECO:0007669"/>
    <property type="project" value="TreeGrafter"/>
</dbReference>
<dbReference type="InterPro" id="IPR048333">
    <property type="entry name" value="HA2_WH"/>
</dbReference>
<keyword evidence="9" id="KW-0175">Coiled coil</keyword>
<dbReference type="PROSITE" id="PS51194">
    <property type="entry name" value="HELICASE_CTER"/>
    <property type="match status" value="1"/>
</dbReference>
<dbReference type="GO" id="GO:0005524">
    <property type="term" value="F:ATP binding"/>
    <property type="evidence" value="ECO:0007669"/>
    <property type="project" value="UniProtKB-KW"/>
</dbReference>
<dbReference type="GO" id="GO:0003724">
    <property type="term" value="F:RNA helicase activity"/>
    <property type="evidence" value="ECO:0007669"/>
    <property type="project" value="UniProtKB-EC"/>
</dbReference>
<dbReference type="FunFam" id="3.40.50.300:FF:000007">
    <property type="entry name" value="Pre-mRNA-splicing factor ATP-dependent RNA helicase"/>
    <property type="match status" value="1"/>
</dbReference>
<evidence type="ECO:0000256" key="1">
    <source>
        <dbReference type="ARBA" id="ARBA00012552"/>
    </source>
</evidence>
<dbReference type="Proteomes" id="UP000756921">
    <property type="component" value="Unassembled WGS sequence"/>
</dbReference>
<dbReference type="InterPro" id="IPR011709">
    <property type="entry name" value="DEAD-box_helicase_OB_fold"/>
</dbReference>
<dbReference type="GO" id="GO:0008380">
    <property type="term" value="P:RNA splicing"/>
    <property type="evidence" value="ECO:0007669"/>
    <property type="project" value="UniProtKB-KW"/>
</dbReference>
<sequence length="850" mass="95493">MPPKRNATDDLSDLRQRSRYDYLQKREALKLAELQKDVEEDEKERERFGDQLSKRELAEMDKRKMTLRLTLERNQIDDTNSGFFMLDSTMTTDKSEALTKRHKDKDAFKSEVQLWEDEQTAKAKAAQGGQNGVREPEDEYEFVFDPSTSINFVGDGVNYDPSKQQLQAQLDAAEQRAKSIADVRTSLPIHKYKETIINSMISEQVVIVCAETGSGKSSQLPQYVLEHYESQGDHESIILCTQPRRVAAISLATRVAEEHGSRLGQTVGYTIRFEDRTNEKTRIKYMTDGTLLRQFLTSPDLDKIRAIVLDEAHERTLATDILMALLKDVMKYRTDLRILVSSATMDAQSFSSYYSGAPILWVPGRSYPITSYFASQPEANYLQASITTVFQIHASAADGDILVFLTGQDEIEVALQSIEETKLKLGNRVKELIVLPLYSSLPQEEQGLIFRPAPEGARKCILATNIAETSLTIDGIRYVVDCGYSKENSYNNTTRLEQLSVVPISRASANQRAGRAGRTGPGSCFRLYTQYSFQNELAETSEPEILRVNLTSTVLLLKSIGVNDLLNFEFMSPPAPESIASSLETLYCLGALDSRGVVTRVGRSLAQFPLPAEQGKCLLKASELGCLRPVIKIISMLGEANALFFAPKDKKLHVDAARRRFYVNGLGDYGAYERIYSSWVETEYDTMWAKQEFLQAKTLARVRNVHEQLEKLCEQVGLVPEDEGELDPVAVKKAFVSGYFANSARMARDGQSYRPVKGANSTTVWIHPSSWVHEPTERPKWLIYSELVLTSKEFMRSVLPIEPEMLTELAPFYFKEGDIEKLGMDKKVGKGKGKVGVDVGTTGTEKRMPV</sequence>
<feature type="coiled-coil region" evidence="9">
    <location>
        <begin position="24"/>
        <end position="51"/>
    </location>
</feature>
<dbReference type="PROSITE" id="PS51192">
    <property type="entry name" value="HELICASE_ATP_BIND_1"/>
    <property type="match status" value="1"/>
</dbReference>
<reference evidence="12" key="1">
    <citation type="journal article" date="2020" name="Mol. Plant Microbe Interact.">
        <title>Genome Sequence of the Biocontrol Agent Coniothyrium minitans strain Conio (IMI 134523).</title>
        <authorList>
            <person name="Patel D."/>
            <person name="Shittu T.A."/>
            <person name="Baroncelli R."/>
            <person name="Muthumeenakshi S."/>
            <person name="Osborne T.H."/>
            <person name="Janganan T.K."/>
            <person name="Sreenivasaprasad S."/>
        </authorList>
    </citation>
    <scope>NUCLEOTIDE SEQUENCE</scope>
    <source>
        <strain evidence="12">Conio</strain>
    </source>
</reference>
<dbReference type="GO" id="GO:0006397">
    <property type="term" value="P:mRNA processing"/>
    <property type="evidence" value="ECO:0007669"/>
    <property type="project" value="UniProtKB-KW"/>
</dbReference>
<evidence type="ECO:0000259" key="10">
    <source>
        <dbReference type="PROSITE" id="PS51192"/>
    </source>
</evidence>
<evidence type="ECO:0000256" key="7">
    <source>
        <dbReference type="ARBA" id="ARBA00023187"/>
    </source>
</evidence>
<name>A0A9P6GD29_9PLEO</name>
<dbReference type="InterPro" id="IPR027417">
    <property type="entry name" value="P-loop_NTPase"/>
</dbReference>
<dbReference type="Pfam" id="PF21010">
    <property type="entry name" value="HA2_C"/>
    <property type="match status" value="1"/>
</dbReference>
<dbReference type="InterPro" id="IPR007502">
    <property type="entry name" value="Helicase-assoc_dom"/>
</dbReference>
<dbReference type="EC" id="3.6.4.13" evidence="1"/>
<dbReference type="PANTHER" id="PTHR18934:SF83">
    <property type="entry name" value="PRE-MRNA-SPLICING FACTOR ATP-DEPENDENT RNA HELICASE DHX16"/>
    <property type="match status" value="1"/>
</dbReference>
<dbReference type="Pfam" id="PF07717">
    <property type="entry name" value="OB_NTP_bind"/>
    <property type="match status" value="1"/>
</dbReference>
<proteinExistence type="predicted"/>
<keyword evidence="7" id="KW-0508">mRNA splicing</keyword>
<dbReference type="Gene3D" id="3.40.50.300">
    <property type="entry name" value="P-loop containing nucleotide triphosphate hydrolases"/>
    <property type="match status" value="2"/>
</dbReference>
<dbReference type="Pfam" id="PF00270">
    <property type="entry name" value="DEAD"/>
    <property type="match status" value="1"/>
</dbReference>
<gene>
    <name evidence="12" type="ORF">PMIN01_08565</name>
</gene>
<dbReference type="SUPFAM" id="SSF52540">
    <property type="entry name" value="P-loop containing nucleoside triphosphate hydrolases"/>
    <property type="match status" value="1"/>
</dbReference>